<feature type="transmembrane region" description="Helical" evidence="1">
    <location>
        <begin position="87"/>
        <end position="108"/>
    </location>
</feature>
<keyword evidence="1" id="KW-1133">Transmembrane helix</keyword>
<evidence type="ECO:0000256" key="1">
    <source>
        <dbReference type="SAM" id="Phobius"/>
    </source>
</evidence>
<dbReference type="RefSeq" id="WP_064691534.1">
    <property type="nucleotide sequence ID" value="NZ_FMAJ01000001.1"/>
</dbReference>
<name>A0A1C3XX18_9HYPH</name>
<evidence type="ECO:0000313" key="3">
    <source>
        <dbReference type="Proteomes" id="UP000198723"/>
    </source>
</evidence>
<keyword evidence="1" id="KW-0812">Transmembrane</keyword>
<dbReference type="Proteomes" id="UP000198723">
    <property type="component" value="Unassembled WGS sequence"/>
</dbReference>
<protein>
    <recommendedName>
        <fullName evidence="4">Transmembrane protein</fullName>
    </recommendedName>
</protein>
<reference evidence="2 3" key="1">
    <citation type="submission" date="2016-08" db="EMBL/GenBank/DDBJ databases">
        <authorList>
            <person name="Seilhamer J.J."/>
        </authorList>
    </citation>
    <scope>NUCLEOTIDE SEQUENCE [LARGE SCALE GENOMIC DNA]</scope>
    <source>
        <strain evidence="2 3">HBR26</strain>
    </source>
</reference>
<keyword evidence="1" id="KW-0472">Membrane</keyword>
<gene>
    <name evidence="2" type="ORF">GA0061105_101606</name>
</gene>
<accession>A0A1C3XX18</accession>
<evidence type="ECO:0008006" key="4">
    <source>
        <dbReference type="Google" id="ProtNLM"/>
    </source>
</evidence>
<evidence type="ECO:0000313" key="2">
    <source>
        <dbReference type="EMBL" id="SCB56773.1"/>
    </source>
</evidence>
<proteinExistence type="predicted"/>
<organism evidence="2 3">
    <name type="scientific">Rhizobium aethiopicum</name>
    <dbReference type="NCBI Taxonomy" id="1138170"/>
    <lineage>
        <taxon>Bacteria</taxon>
        <taxon>Pseudomonadati</taxon>
        <taxon>Pseudomonadota</taxon>
        <taxon>Alphaproteobacteria</taxon>
        <taxon>Hyphomicrobiales</taxon>
        <taxon>Rhizobiaceae</taxon>
        <taxon>Rhizobium/Agrobacterium group</taxon>
        <taxon>Rhizobium</taxon>
    </lineage>
</organism>
<dbReference type="EMBL" id="FMAJ01000001">
    <property type="protein sequence ID" value="SCB56773.1"/>
    <property type="molecule type" value="Genomic_DNA"/>
</dbReference>
<dbReference type="AlphaFoldDB" id="A0A1C3XX18"/>
<sequence>MDMTTLSERLFGMSFLMLWVLLAILIFSALRHGLNAEPKDDDRPRAQDRSHGRIVRHLLEDDKRRRAMAQAVEAKAKSYFARRLGKIHLAALAFFIVTTLVLAVWHFHEVKMQRASQLQVTSPLQHINE</sequence>
<feature type="transmembrane region" description="Helical" evidence="1">
    <location>
        <begin position="12"/>
        <end position="30"/>
    </location>
</feature>